<accession>A0A9J6GHS5</accession>
<feature type="region of interest" description="Disordered" evidence="1">
    <location>
        <begin position="1"/>
        <end position="39"/>
    </location>
</feature>
<feature type="domain" description="Peptidase M13 N-terminal" evidence="3">
    <location>
        <begin position="297"/>
        <end position="619"/>
    </location>
</feature>
<dbReference type="VEuPathDB" id="VectorBase:HLOH_058913"/>
<keyword evidence="5" id="KW-1185">Reference proteome</keyword>
<keyword evidence="2" id="KW-1133">Transmembrane helix</keyword>
<feature type="transmembrane region" description="Helical" evidence="2">
    <location>
        <begin position="197"/>
        <end position="217"/>
    </location>
</feature>
<dbReference type="InterPro" id="IPR042089">
    <property type="entry name" value="Peptidase_M13_dom_2"/>
</dbReference>
<dbReference type="OrthoDB" id="6495660at2759"/>
<evidence type="ECO:0000313" key="4">
    <source>
        <dbReference type="EMBL" id="KAH9373860.1"/>
    </source>
</evidence>
<dbReference type="Gene3D" id="3.40.390.10">
    <property type="entry name" value="Collagenase (Catalytic Domain)"/>
    <property type="match status" value="1"/>
</dbReference>
<feature type="region of interest" description="Disordered" evidence="1">
    <location>
        <begin position="122"/>
        <end position="146"/>
    </location>
</feature>
<evidence type="ECO:0000256" key="2">
    <source>
        <dbReference type="SAM" id="Phobius"/>
    </source>
</evidence>
<sequence length="662" mass="74378">MGFNRYSWETSSRGSRHSTELSADARSEEDYRRNAFEGAPSDEKIFPQIIIADEGGTSLGDGGTVLEVELVGDDTVDEVHSQHGHMDDDASVYSLQPGEPIELGALLQEEGGNYDLSEAEEDSAEFLPDSPSYTQDEFPTDRGSQRRLSLSRDILQLQNTNYELQARPHAPIRGPDTQDTNFWDLDWPPVLYPESRLVFALALVAGAWVLYLLLTTWRHVDKRSFLDSFRPLTPEINLPHARLLTAPPSLGHFPTEQVGDTEVETRTSAQLQSYQSCGTPNCKREASYPKNLLGENPCLNFYSSICNKQNRDENPAQGSSLSSDALMADNAVKIVADYILDKNHQDMNAARDLVEACINHERDEDWSRAELNELFFEYFGSSWPIENKRPTMEVVWAVAGSLALDIKLEVLARASVQVHPENSSEYIPAIDEPVPLYRDGDFEEPAYSYLLESAVEESFRLTSPAANDGRHASYASGIKRTMQLLSKLSANASSAQPIGPRIYRLSRVRLLLPSVWSFVRAVFLHPSKVADNAAILIKSPRFFENFESAQESQFEPQAILNYIGFRVVVYFAAFLQLPSVRRLRVLEANFMLPDNASAREFCTREMERLFPALYARAFMMQLRNPSVLPSMWSPALKSKFAEGLETVTFVWTSKSATGRRPS</sequence>
<dbReference type="Pfam" id="PF05649">
    <property type="entry name" value="Peptidase_M13_N"/>
    <property type="match status" value="1"/>
</dbReference>
<name>A0A9J6GHS5_HAELO</name>
<evidence type="ECO:0000259" key="3">
    <source>
        <dbReference type="Pfam" id="PF05649"/>
    </source>
</evidence>
<dbReference type="Proteomes" id="UP000821853">
    <property type="component" value="Chromosome 4"/>
</dbReference>
<dbReference type="SUPFAM" id="SSF55486">
    <property type="entry name" value="Metalloproteases ('zincins'), catalytic domain"/>
    <property type="match status" value="1"/>
</dbReference>
<evidence type="ECO:0000313" key="5">
    <source>
        <dbReference type="Proteomes" id="UP000821853"/>
    </source>
</evidence>
<keyword evidence="2" id="KW-0472">Membrane</keyword>
<feature type="compositionally biased region" description="Basic and acidic residues" evidence="1">
    <location>
        <begin position="17"/>
        <end position="39"/>
    </location>
</feature>
<organism evidence="4 5">
    <name type="scientific">Haemaphysalis longicornis</name>
    <name type="common">Bush tick</name>
    <dbReference type="NCBI Taxonomy" id="44386"/>
    <lineage>
        <taxon>Eukaryota</taxon>
        <taxon>Metazoa</taxon>
        <taxon>Ecdysozoa</taxon>
        <taxon>Arthropoda</taxon>
        <taxon>Chelicerata</taxon>
        <taxon>Arachnida</taxon>
        <taxon>Acari</taxon>
        <taxon>Parasitiformes</taxon>
        <taxon>Ixodida</taxon>
        <taxon>Ixodoidea</taxon>
        <taxon>Ixodidae</taxon>
        <taxon>Haemaphysalinae</taxon>
        <taxon>Haemaphysalis</taxon>
    </lineage>
</organism>
<gene>
    <name evidence="4" type="ORF">HPB48_009260</name>
</gene>
<dbReference type="AlphaFoldDB" id="A0A9J6GHS5"/>
<comment type="caution">
    <text evidence="4">The sequence shown here is derived from an EMBL/GenBank/DDBJ whole genome shotgun (WGS) entry which is preliminary data.</text>
</comment>
<dbReference type="Gene3D" id="1.10.1380.10">
    <property type="entry name" value="Neutral endopeptidase , domain2"/>
    <property type="match status" value="1"/>
</dbReference>
<dbReference type="InterPro" id="IPR008753">
    <property type="entry name" value="Peptidase_M13_N"/>
</dbReference>
<dbReference type="InterPro" id="IPR024079">
    <property type="entry name" value="MetalloPept_cat_dom_sf"/>
</dbReference>
<proteinExistence type="predicted"/>
<dbReference type="GO" id="GO:0008237">
    <property type="term" value="F:metallopeptidase activity"/>
    <property type="evidence" value="ECO:0007669"/>
    <property type="project" value="InterPro"/>
</dbReference>
<dbReference type="GO" id="GO:0006508">
    <property type="term" value="P:proteolysis"/>
    <property type="evidence" value="ECO:0007669"/>
    <property type="project" value="InterPro"/>
</dbReference>
<reference evidence="4 5" key="1">
    <citation type="journal article" date="2020" name="Cell">
        <title>Large-Scale Comparative Analyses of Tick Genomes Elucidate Their Genetic Diversity and Vector Capacities.</title>
        <authorList>
            <consortium name="Tick Genome and Microbiome Consortium (TIGMIC)"/>
            <person name="Jia N."/>
            <person name="Wang J."/>
            <person name="Shi W."/>
            <person name="Du L."/>
            <person name="Sun Y."/>
            <person name="Zhan W."/>
            <person name="Jiang J.F."/>
            <person name="Wang Q."/>
            <person name="Zhang B."/>
            <person name="Ji P."/>
            <person name="Bell-Sakyi L."/>
            <person name="Cui X.M."/>
            <person name="Yuan T.T."/>
            <person name="Jiang B.G."/>
            <person name="Yang W.F."/>
            <person name="Lam T.T."/>
            <person name="Chang Q.C."/>
            <person name="Ding S.J."/>
            <person name="Wang X.J."/>
            <person name="Zhu J.G."/>
            <person name="Ruan X.D."/>
            <person name="Zhao L."/>
            <person name="Wei J.T."/>
            <person name="Ye R.Z."/>
            <person name="Que T.C."/>
            <person name="Du C.H."/>
            <person name="Zhou Y.H."/>
            <person name="Cheng J.X."/>
            <person name="Dai P.F."/>
            <person name="Guo W.B."/>
            <person name="Han X.H."/>
            <person name="Huang E.J."/>
            <person name="Li L.F."/>
            <person name="Wei W."/>
            <person name="Gao Y.C."/>
            <person name="Liu J.Z."/>
            <person name="Shao H.Z."/>
            <person name="Wang X."/>
            <person name="Wang C.C."/>
            <person name="Yang T.C."/>
            <person name="Huo Q.B."/>
            <person name="Li W."/>
            <person name="Chen H.Y."/>
            <person name="Chen S.E."/>
            <person name="Zhou L.G."/>
            <person name="Ni X.B."/>
            <person name="Tian J.H."/>
            <person name="Sheng Y."/>
            <person name="Liu T."/>
            <person name="Pan Y.S."/>
            <person name="Xia L.Y."/>
            <person name="Li J."/>
            <person name="Zhao F."/>
            <person name="Cao W.C."/>
        </authorList>
    </citation>
    <scope>NUCLEOTIDE SEQUENCE [LARGE SCALE GENOMIC DNA]</scope>
    <source>
        <strain evidence="4">HaeL-2018</strain>
    </source>
</reference>
<evidence type="ECO:0000256" key="1">
    <source>
        <dbReference type="SAM" id="MobiDB-lite"/>
    </source>
</evidence>
<protein>
    <recommendedName>
        <fullName evidence="3">Peptidase M13 N-terminal domain-containing protein</fullName>
    </recommendedName>
</protein>
<keyword evidence="2" id="KW-0812">Transmembrane</keyword>
<dbReference type="EMBL" id="JABSTR010000006">
    <property type="protein sequence ID" value="KAH9373860.1"/>
    <property type="molecule type" value="Genomic_DNA"/>
</dbReference>